<dbReference type="PANTHER" id="PTHR11165">
    <property type="entry name" value="SKP1"/>
    <property type="match status" value="1"/>
</dbReference>
<gene>
    <name evidence="8" type="ORF">DCAF_LOCUS25672</name>
</gene>
<comment type="caution">
    <text evidence="8">The sequence shown here is derived from an EMBL/GenBank/DDBJ whole genome shotgun (WGS) entry which is preliminary data.</text>
</comment>
<name>A0AAV1SRC1_9ROSI</name>
<evidence type="ECO:0000313" key="8">
    <source>
        <dbReference type="EMBL" id="CAK7355413.1"/>
    </source>
</evidence>
<evidence type="ECO:0000259" key="6">
    <source>
        <dbReference type="Pfam" id="PF01466"/>
    </source>
</evidence>
<evidence type="ECO:0000256" key="3">
    <source>
        <dbReference type="ARBA" id="ARBA00022786"/>
    </source>
</evidence>
<dbReference type="GO" id="GO:0006511">
    <property type="term" value="P:ubiquitin-dependent protein catabolic process"/>
    <property type="evidence" value="ECO:0007669"/>
    <property type="project" value="InterPro"/>
</dbReference>
<organism evidence="8 9">
    <name type="scientific">Dovyalis caffra</name>
    <dbReference type="NCBI Taxonomy" id="77055"/>
    <lineage>
        <taxon>Eukaryota</taxon>
        <taxon>Viridiplantae</taxon>
        <taxon>Streptophyta</taxon>
        <taxon>Embryophyta</taxon>
        <taxon>Tracheophyta</taxon>
        <taxon>Spermatophyta</taxon>
        <taxon>Magnoliopsida</taxon>
        <taxon>eudicotyledons</taxon>
        <taxon>Gunneridae</taxon>
        <taxon>Pentapetalae</taxon>
        <taxon>rosids</taxon>
        <taxon>fabids</taxon>
        <taxon>Malpighiales</taxon>
        <taxon>Salicaceae</taxon>
        <taxon>Flacourtieae</taxon>
        <taxon>Dovyalis</taxon>
    </lineage>
</organism>
<dbReference type="InterPro" id="IPR016897">
    <property type="entry name" value="SKP1"/>
</dbReference>
<evidence type="ECO:0000256" key="4">
    <source>
        <dbReference type="PIRNR" id="PIRNR028729"/>
    </source>
</evidence>
<comment type="subunit">
    <text evidence="4">Part of a SCF (SKP1-cullin-F-box) protein ligase complex.</text>
</comment>
<evidence type="ECO:0000259" key="7">
    <source>
        <dbReference type="Pfam" id="PF03931"/>
    </source>
</evidence>
<dbReference type="Proteomes" id="UP001314170">
    <property type="component" value="Unassembled WGS sequence"/>
</dbReference>
<dbReference type="InterPro" id="IPR016072">
    <property type="entry name" value="Skp1_comp_dimer"/>
</dbReference>
<dbReference type="SUPFAM" id="SSF81382">
    <property type="entry name" value="Skp1 dimerisation domain-like"/>
    <property type="match status" value="1"/>
</dbReference>
<feature type="domain" description="SKP1 component dimerisation" evidence="6">
    <location>
        <begin position="132"/>
        <end position="179"/>
    </location>
</feature>
<evidence type="ECO:0000256" key="2">
    <source>
        <dbReference type="ARBA" id="ARBA00009993"/>
    </source>
</evidence>
<feature type="domain" description="SKP1 component POZ" evidence="7">
    <location>
        <begin position="32"/>
        <end position="90"/>
    </location>
</feature>
<evidence type="ECO:0000256" key="5">
    <source>
        <dbReference type="SAM" id="MobiDB-lite"/>
    </source>
</evidence>
<accession>A0AAV1SRC1</accession>
<dbReference type="InterPro" id="IPR036296">
    <property type="entry name" value="SKP1-like_dim_sf"/>
</dbReference>
<sequence length="186" mass="20724">MAMSSSTEILTLTTETTQSSSESTTETAKHAKKITLKTSDNQIFEVEESVAMEFATVKSFFEDSPSSTDTVPLPNVAAKPLSQVIEFCKEQIKFKANPDEAEKKKSNVEFVKEKTNEDLVEIIPVANYLEIKDLLDVLNQAVADRIQNKSVAFVRNFFGIDNDFTAEEEAALRQEHAWAHEGVDAD</sequence>
<dbReference type="InterPro" id="IPR001232">
    <property type="entry name" value="SKP1-like"/>
</dbReference>
<comment type="function">
    <text evidence="4">Involved in ubiquitination and subsequent proteasomal degradation of target proteins. Together with CUL1, RBX1 and a F-box protein, it forms a SCF E3 ubiquitin ligase complex. The functional specificity of this complex depends on the type of F-box protein. In the SCF complex, it serves as an adapter that links the F-box protein to CUL1.</text>
</comment>
<evidence type="ECO:0000313" key="9">
    <source>
        <dbReference type="Proteomes" id="UP001314170"/>
    </source>
</evidence>
<feature type="region of interest" description="Disordered" evidence="5">
    <location>
        <begin position="1"/>
        <end position="26"/>
    </location>
</feature>
<keyword evidence="3 4" id="KW-0833">Ubl conjugation pathway</keyword>
<reference evidence="8 9" key="1">
    <citation type="submission" date="2024-01" db="EMBL/GenBank/DDBJ databases">
        <authorList>
            <person name="Waweru B."/>
        </authorList>
    </citation>
    <scope>NUCLEOTIDE SEQUENCE [LARGE SCALE GENOMIC DNA]</scope>
</reference>
<dbReference type="SMART" id="SM00512">
    <property type="entry name" value="Skp1"/>
    <property type="match status" value="1"/>
</dbReference>
<dbReference type="InterPro" id="IPR011333">
    <property type="entry name" value="SKP1/BTB/POZ_sf"/>
</dbReference>
<protein>
    <recommendedName>
        <fullName evidence="4">SKP1-like protein</fullName>
    </recommendedName>
</protein>
<dbReference type="EMBL" id="CAWUPB010001195">
    <property type="protein sequence ID" value="CAK7355413.1"/>
    <property type="molecule type" value="Genomic_DNA"/>
</dbReference>
<dbReference type="AlphaFoldDB" id="A0AAV1SRC1"/>
<dbReference type="PIRSF" id="PIRSF028729">
    <property type="entry name" value="E3_ubiquit_lig_SCF_Skp"/>
    <property type="match status" value="1"/>
</dbReference>
<dbReference type="Pfam" id="PF01466">
    <property type="entry name" value="Skp1"/>
    <property type="match status" value="1"/>
</dbReference>
<dbReference type="Pfam" id="PF03931">
    <property type="entry name" value="Skp1_POZ"/>
    <property type="match status" value="1"/>
</dbReference>
<dbReference type="GO" id="GO:0009867">
    <property type="term" value="P:jasmonic acid mediated signaling pathway"/>
    <property type="evidence" value="ECO:0007669"/>
    <property type="project" value="UniProtKB-ARBA"/>
</dbReference>
<dbReference type="GO" id="GO:0016567">
    <property type="term" value="P:protein ubiquitination"/>
    <property type="evidence" value="ECO:0007669"/>
    <property type="project" value="UniProtKB-UniRule"/>
</dbReference>
<comment type="similarity">
    <text evidence="2 4">Belongs to the SKP1 family.</text>
</comment>
<keyword evidence="9" id="KW-1185">Reference proteome</keyword>
<dbReference type="Gene3D" id="3.30.710.10">
    <property type="entry name" value="Potassium Channel Kv1.1, Chain A"/>
    <property type="match status" value="1"/>
</dbReference>
<dbReference type="SUPFAM" id="SSF54695">
    <property type="entry name" value="POZ domain"/>
    <property type="match status" value="1"/>
</dbReference>
<dbReference type="InterPro" id="IPR016073">
    <property type="entry name" value="Skp1_comp_POZ"/>
</dbReference>
<proteinExistence type="inferred from homology"/>
<evidence type="ECO:0000256" key="1">
    <source>
        <dbReference type="ARBA" id="ARBA00004906"/>
    </source>
</evidence>
<comment type="pathway">
    <text evidence="1 4">Protein modification; protein ubiquitination.</text>
</comment>